<dbReference type="InterPro" id="IPR001091">
    <property type="entry name" value="RM_Methyltransferase"/>
</dbReference>
<dbReference type="PRINTS" id="PR00508">
    <property type="entry name" value="S21N4MTFRASE"/>
</dbReference>
<dbReference type="GO" id="GO:0008170">
    <property type="term" value="F:N-methyltransferase activity"/>
    <property type="evidence" value="ECO:0007669"/>
    <property type="project" value="InterPro"/>
</dbReference>
<evidence type="ECO:0000313" key="6">
    <source>
        <dbReference type="EMBL" id="ADP15359.1"/>
    </source>
</evidence>
<proteinExistence type="inferred from homology"/>
<sequence length="253" mass="28047">MRVEHIGIATVYCGDCREILPTLPQVDAVITDPPYGQAYKVNTFYKGGSRESSVVQRNGKTLRVLPNLHAEIDGDDEPFDPSHLLDLAPSVLIWGAHKFGHLLPQGRLLVWDKVPTGKIRSQGDGETAWTNVNPNGPLRMFRLLWDGLCVGEGARHEVTAGQKRHHPMQKPEILMRWSIEQAGFPRRLVDPYMGSGSTGVAAVQTGCEAFFGIESQISYFDIACRRIEAAQRQQPLFPVSHPKQHNDGGADEC</sequence>
<evidence type="ECO:0000256" key="3">
    <source>
        <dbReference type="ARBA" id="ARBA00022679"/>
    </source>
</evidence>
<dbReference type="RefSeq" id="WP_013392690.1">
    <property type="nucleotide sequence ID" value="NC_014640.1"/>
</dbReference>
<organism evidence="6 7">
    <name type="scientific">Achromobacter xylosoxidans (strain A8)</name>
    <dbReference type="NCBI Taxonomy" id="762376"/>
    <lineage>
        <taxon>Bacteria</taxon>
        <taxon>Pseudomonadati</taxon>
        <taxon>Pseudomonadota</taxon>
        <taxon>Betaproteobacteria</taxon>
        <taxon>Burkholderiales</taxon>
        <taxon>Alcaligenaceae</taxon>
        <taxon>Achromobacter</taxon>
    </lineage>
</organism>
<evidence type="ECO:0000256" key="2">
    <source>
        <dbReference type="ARBA" id="ARBA00022603"/>
    </source>
</evidence>
<gene>
    <name evidence="6" type="ordered locus">AXYL_02030</name>
</gene>
<dbReference type="GO" id="GO:0032259">
    <property type="term" value="P:methylation"/>
    <property type="evidence" value="ECO:0007669"/>
    <property type="project" value="UniProtKB-KW"/>
</dbReference>
<dbReference type="KEGG" id="axy:AXYL_02030"/>
<dbReference type="InterPro" id="IPR002052">
    <property type="entry name" value="DNA_methylase_N6_adenine_CS"/>
</dbReference>
<dbReference type="Pfam" id="PF01555">
    <property type="entry name" value="N6_N4_Mtase"/>
    <property type="match status" value="1"/>
</dbReference>
<dbReference type="EC" id="2.1.1.-" evidence="4"/>
<dbReference type="Gene3D" id="3.40.50.150">
    <property type="entry name" value="Vaccinia Virus protein VP39"/>
    <property type="match status" value="2"/>
</dbReference>
<dbReference type="Proteomes" id="UP000006876">
    <property type="component" value="Chromosome"/>
</dbReference>
<dbReference type="OrthoDB" id="9816288at2"/>
<dbReference type="REBASE" id="28558">
    <property type="entry name" value="M.Axy8ORF2030P"/>
</dbReference>
<feature type="domain" description="DNA methylase N-4/N-6" evidence="5">
    <location>
        <begin position="154"/>
        <end position="223"/>
    </location>
</feature>
<evidence type="ECO:0000313" key="7">
    <source>
        <dbReference type="Proteomes" id="UP000006876"/>
    </source>
</evidence>
<dbReference type="PATRIC" id="fig|762376.5.peg.2032"/>
<keyword evidence="3" id="KW-0808">Transferase</keyword>
<accession>E3HGM3</accession>
<dbReference type="AlphaFoldDB" id="E3HGM3"/>
<reference evidence="6 7" key="1">
    <citation type="journal article" date="2011" name="J. Bacteriol.">
        <title>Complete genome sequence of the haloaromatic acid-degrading bacterium Achromobacter xylosoxidans A8.</title>
        <authorList>
            <person name="Strnad H."/>
            <person name="Ridl J."/>
            <person name="Paces J."/>
            <person name="Kolar M."/>
            <person name="Vlcek C."/>
            <person name="Paces V."/>
        </authorList>
    </citation>
    <scope>NUCLEOTIDE SEQUENCE [LARGE SCALE GENOMIC DNA]</scope>
    <source>
        <strain evidence="6 7">A8</strain>
    </source>
</reference>
<dbReference type="eggNOG" id="COG0863">
    <property type="taxonomic scope" value="Bacteria"/>
</dbReference>
<evidence type="ECO:0000259" key="5">
    <source>
        <dbReference type="Pfam" id="PF01555"/>
    </source>
</evidence>
<protein>
    <recommendedName>
        <fullName evidence="4">Methyltransferase</fullName>
        <ecNumber evidence="4">2.1.1.-</ecNumber>
    </recommendedName>
</protein>
<dbReference type="InterPro" id="IPR029063">
    <property type="entry name" value="SAM-dependent_MTases_sf"/>
</dbReference>
<dbReference type="InterPro" id="IPR002941">
    <property type="entry name" value="DNA_methylase_N4/N6"/>
</dbReference>
<keyword evidence="2 6" id="KW-0489">Methyltransferase</keyword>
<evidence type="ECO:0000256" key="1">
    <source>
        <dbReference type="ARBA" id="ARBA00006594"/>
    </source>
</evidence>
<evidence type="ECO:0000256" key="4">
    <source>
        <dbReference type="RuleBase" id="RU362026"/>
    </source>
</evidence>
<dbReference type="HOGENOM" id="CLU_024927_4_0_4"/>
<dbReference type="PROSITE" id="PS00092">
    <property type="entry name" value="N6_MTASE"/>
    <property type="match status" value="1"/>
</dbReference>
<name>E3HGM3_ACHXA</name>
<comment type="similarity">
    <text evidence="1 4">Belongs to the N(4)/N(6)-methyltransferase family.</text>
</comment>
<dbReference type="STRING" id="762376.AXYL_02030"/>
<dbReference type="SUPFAM" id="SSF53335">
    <property type="entry name" value="S-adenosyl-L-methionine-dependent methyltransferases"/>
    <property type="match status" value="1"/>
</dbReference>
<dbReference type="GO" id="GO:0003677">
    <property type="term" value="F:DNA binding"/>
    <property type="evidence" value="ECO:0007669"/>
    <property type="project" value="InterPro"/>
</dbReference>
<dbReference type="EMBL" id="CP002287">
    <property type="protein sequence ID" value="ADP15359.1"/>
    <property type="molecule type" value="Genomic_DNA"/>
</dbReference>